<protein>
    <submittedName>
        <fullName evidence="1">Uncharacterized protein</fullName>
    </submittedName>
</protein>
<dbReference type="STRING" id="1619308.B5808_18735"/>
<name>A0A1X9LPD1_9MICO</name>
<dbReference type="InterPro" id="IPR000326">
    <property type="entry name" value="PAP2/HPO"/>
</dbReference>
<proteinExistence type="predicted"/>
<dbReference type="SMART" id="SM00014">
    <property type="entry name" value="acidPPc"/>
    <property type="match status" value="1"/>
</dbReference>
<reference evidence="1 2" key="1">
    <citation type="submission" date="2017-04" db="EMBL/GenBank/DDBJ databases">
        <authorList>
            <person name="Afonso C.L."/>
            <person name="Miller P.J."/>
            <person name="Scott M.A."/>
            <person name="Spackman E."/>
            <person name="Goraichik I."/>
            <person name="Dimitrov K.M."/>
            <person name="Suarez D.L."/>
            <person name="Swayne D.E."/>
        </authorList>
    </citation>
    <scope>NUCLEOTIDE SEQUENCE [LARGE SCALE GENOMIC DNA]</scope>
    <source>
        <strain evidence="2">XA(T)</strain>
    </source>
</reference>
<evidence type="ECO:0000313" key="2">
    <source>
        <dbReference type="Proteomes" id="UP000192775"/>
    </source>
</evidence>
<sequence>MRMPSARSRFARPLAATAFVTAALVAIPAAAHAAPTPPDIVPALSGYSAFWVPDSRVSPTVQQGTVENPDVMAYDDELAVWINRSATDAQRFTALQDAEYDNTGTAYDQSITVGTGLGATLGALYIAGRNDGSLPLTSALINSETGSAGAFVGTGTAKSYFSHPRPYLATDPNTPATPGDAAACAPDVTNAGSLSADRVGRPWASAGANTQGNLLIERVPDTVDTTHQFSPNDVPLSAGYGSTGICQGGSFPSGHTTTAYQAGITLATLLPELAPEILSRASENGNDRIVLGVHYPLDVMGGRIAGELALSTLWSDADYRTSVLEPARAELVSYLEAKCGDTLAHCIAEQTAAGGQYQADPYGGQAFSADFGAQQVTDRASAVAAYQQRLTYGFGQVGTPGLAPDVPAGAENLLLTTFPTLTDAQRTSVLAQTQIDSGFPLDLTGSGGGSWQRLDLAAAMSATVELESDGSVRVLATGGTAQVVTPAAPTTPATPVAPAAAGTAGTGSLAATGLDAGAIGGAGALVLAAGALLLVGLRRRRATR</sequence>
<keyword evidence="2" id="KW-1185">Reference proteome</keyword>
<organism evidence="1 2">
    <name type="scientific">Cnuibacter physcomitrellae</name>
    <dbReference type="NCBI Taxonomy" id="1619308"/>
    <lineage>
        <taxon>Bacteria</taxon>
        <taxon>Bacillati</taxon>
        <taxon>Actinomycetota</taxon>
        <taxon>Actinomycetes</taxon>
        <taxon>Micrococcales</taxon>
        <taxon>Microbacteriaceae</taxon>
        <taxon>Cnuibacter</taxon>
    </lineage>
</organism>
<dbReference type="Pfam" id="PF01569">
    <property type="entry name" value="PAP2"/>
    <property type="match status" value="1"/>
</dbReference>
<gene>
    <name evidence="1" type="ORF">B5808_18735</name>
</gene>
<dbReference type="InterPro" id="IPR036938">
    <property type="entry name" value="PAP2/HPO_sf"/>
</dbReference>
<accession>A0A1X9LPD1</accession>
<dbReference type="Proteomes" id="UP000192775">
    <property type="component" value="Chromosome"/>
</dbReference>
<dbReference type="AlphaFoldDB" id="A0A1X9LPD1"/>
<dbReference type="RefSeq" id="WP_085021171.1">
    <property type="nucleotide sequence ID" value="NZ_BMHD01000001.1"/>
</dbReference>
<dbReference type="Gene3D" id="1.20.144.10">
    <property type="entry name" value="Phosphatidic acid phosphatase type 2/haloperoxidase"/>
    <property type="match status" value="1"/>
</dbReference>
<dbReference type="EMBL" id="CP020715">
    <property type="protein sequence ID" value="ARJ07033.1"/>
    <property type="molecule type" value="Genomic_DNA"/>
</dbReference>
<dbReference type="KEGG" id="cphy:B5808_18735"/>
<dbReference type="SUPFAM" id="SSF48317">
    <property type="entry name" value="Acid phosphatase/Vanadium-dependent haloperoxidase"/>
    <property type="match status" value="1"/>
</dbReference>
<evidence type="ECO:0000313" key="1">
    <source>
        <dbReference type="EMBL" id="ARJ07033.1"/>
    </source>
</evidence>